<reference evidence="2" key="1">
    <citation type="submission" date="2023-08" db="EMBL/GenBank/DDBJ databases">
        <title>A de novo genome assembly of Solanum verrucosum Schlechtendal, a Mexican diploid species geographically isolated from the other diploid A-genome species in potato relatives.</title>
        <authorList>
            <person name="Hosaka K."/>
        </authorList>
    </citation>
    <scope>NUCLEOTIDE SEQUENCE</scope>
    <source>
        <tissue evidence="2">Young leaves</tissue>
    </source>
</reference>
<evidence type="ECO:0000256" key="1">
    <source>
        <dbReference type="SAM" id="Phobius"/>
    </source>
</evidence>
<keyword evidence="1" id="KW-0472">Membrane</keyword>
<keyword evidence="1" id="KW-1133">Transmembrane helix</keyword>
<keyword evidence="3" id="KW-1185">Reference proteome</keyword>
<feature type="transmembrane region" description="Helical" evidence="1">
    <location>
        <begin position="133"/>
        <end position="152"/>
    </location>
</feature>
<protein>
    <submittedName>
        <fullName evidence="2">Uncharacterized protein</fullName>
    </submittedName>
</protein>
<evidence type="ECO:0000313" key="3">
    <source>
        <dbReference type="Proteomes" id="UP001234989"/>
    </source>
</evidence>
<sequence>MEMERPEFCTENEGEKRVTRLGFSELGSAFWVLDFGLLEIVGFFVLRKKKKKTQGSGSVCCTLIFGSFCPILKEKELGFKRRRREEGEEEEKKEEINKIGQDHCGFSSGVIPIKVCESLVWVYPFPPHTKLDWAVYLSCDLLLIFGSFCPILKEKELGFKRRRREEGEEEEKKEEINKIGQDHCGFSSGVIPIKVCESLVWVYPFPPHTKLVFMI</sequence>
<feature type="transmembrane region" description="Helical" evidence="1">
    <location>
        <begin position="28"/>
        <end position="46"/>
    </location>
</feature>
<accession>A0AAF0TQW6</accession>
<dbReference type="AlphaFoldDB" id="A0AAF0TQW6"/>
<organism evidence="2 3">
    <name type="scientific">Solanum verrucosum</name>
    <dbReference type="NCBI Taxonomy" id="315347"/>
    <lineage>
        <taxon>Eukaryota</taxon>
        <taxon>Viridiplantae</taxon>
        <taxon>Streptophyta</taxon>
        <taxon>Embryophyta</taxon>
        <taxon>Tracheophyta</taxon>
        <taxon>Spermatophyta</taxon>
        <taxon>Magnoliopsida</taxon>
        <taxon>eudicotyledons</taxon>
        <taxon>Gunneridae</taxon>
        <taxon>Pentapetalae</taxon>
        <taxon>asterids</taxon>
        <taxon>lamiids</taxon>
        <taxon>Solanales</taxon>
        <taxon>Solanaceae</taxon>
        <taxon>Solanoideae</taxon>
        <taxon>Solaneae</taxon>
        <taxon>Solanum</taxon>
    </lineage>
</organism>
<dbReference type="EMBL" id="CP133615">
    <property type="protein sequence ID" value="WMV23153.1"/>
    <property type="molecule type" value="Genomic_DNA"/>
</dbReference>
<evidence type="ECO:0000313" key="2">
    <source>
        <dbReference type="EMBL" id="WMV23153.1"/>
    </source>
</evidence>
<gene>
    <name evidence="2" type="ORF">MTR67_016538</name>
</gene>
<proteinExistence type="predicted"/>
<dbReference type="Proteomes" id="UP001234989">
    <property type="component" value="Chromosome 4"/>
</dbReference>
<name>A0AAF0TQW6_SOLVR</name>
<keyword evidence="1" id="KW-0812">Transmembrane</keyword>